<dbReference type="PANTHER" id="PTHR40254:SF1">
    <property type="entry name" value="BLR0577 PROTEIN"/>
    <property type="match status" value="1"/>
</dbReference>
<dbReference type="AlphaFoldDB" id="A0A8J7TKU2"/>
<dbReference type="Gene3D" id="3.50.50.100">
    <property type="match status" value="1"/>
</dbReference>
<evidence type="ECO:0000256" key="1">
    <source>
        <dbReference type="SAM" id="Phobius"/>
    </source>
</evidence>
<evidence type="ECO:0000313" key="4">
    <source>
        <dbReference type="Proteomes" id="UP000664277"/>
    </source>
</evidence>
<dbReference type="EMBL" id="JAFLCK010000002">
    <property type="protein sequence ID" value="MBN8659150.1"/>
    <property type="molecule type" value="Genomic_DNA"/>
</dbReference>
<dbReference type="Pfam" id="PF13454">
    <property type="entry name" value="NAD_binding_9"/>
    <property type="match status" value="1"/>
</dbReference>
<dbReference type="InterPro" id="IPR038732">
    <property type="entry name" value="HpyO/CreE_NAD-binding"/>
</dbReference>
<accession>A0A8J7TKU2</accession>
<evidence type="ECO:0000313" key="3">
    <source>
        <dbReference type="EMBL" id="MBN8659150.1"/>
    </source>
</evidence>
<dbReference type="Proteomes" id="UP000664277">
    <property type="component" value="Unassembled WGS sequence"/>
</dbReference>
<evidence type="ECO:0000259" key="2">
    <source>
        <dbReference type="Pfam" id="PF13454"/>
    </source>
</evidence>
<dbReference type="Gene3D" id="3.50.50.60">
    <property type="entry name" value="FAD/NAD(P)-binding domain"/>
    <property type="match status" value="1"/>
</dbReference>
<dbReference type="PANTHER" id="PTHR40254">
    <property type="entry name" value="BLR0577 PROTEIN"/>
    <property type="match status" value="1"/>
</dbReference>
<keyword evidence="1" id="KW-1133">Transmembrane helix</keyword>
<reference evidence="3" key="1">
    <citation type="submission" date="2021-02" db="EMBL/GenBank/DDBJ databases">
        <title>Genome-Resolved Metagenomics of a Microbial Community Performing Photosynthetic Biological Nutrient Removal.</title>
        <authorList>
            <person name="Mcdaniel E.A."/>
        </authorList>
    </citation>
    <scope>NUCLEOTIDE SEQUENCE</scope>
    <source>
        <strain evidence="3">UWPOB_OBS1</strain>
    </source>
</reference>
<keyword evidence="1" id="KW-0812">Transmembrane</keyword>
<feature type="domain" description="FAD-dependent urate hydroxylase HpyO/Asp monooxygenase CreE-like FAD/NAD(P)-binding" evidence="2">
    <location>
        <begin position="15"/>
        <end position="157"/>
    </location>
</feature>
<proteinExistence type="predicted"/>
<gene>
    <name evidence="3" type="ORF">J0M35_02225</name>
</gene>
<name>A0A8J7TKU2_9BACT</name>
<dbReference type="InterPro" id="IPR036188">
    <property type="entry name" value="FAD/NAD-bd_sf"/>
</dbReference>
<feature type="transmembrane region" description="Helical" evidence="1">
    <location>
        <begin position="12"/>
        <end position="31"/>
    </location>
</feature>
<protein>
    <submittedName>
        <fullName evidence="3">FAD/NAD(P)-binding protein</fullName>
    </submittedName>
</protein>
<dbReference type="InterPro" id="IPR052189">
    <property type="entry name" value="L-asp_N-monooxygenase_NS-form"/>
</dbReference>
<sequence>MLQQVKGGHMKARVVVIGGGFSGAMTALHLLKKSEREIDIKIVEPREVVGLGLAYSTTCDDHLLNVPAGQMSAFSDEPEHFLNYARGFDAAIQADSFLPRKFYGQYIASLFQTTAGRSVAHVKDMVKAVNRSGRGFKLELESGACLDADFVVVATGNLSGGKPNWLQDDEFKDRRYIHNPWQSGCLEQIAKDEAVLVVGTGLTAVDKLIELENLGHQGPIYTVSRHGLWPCAHVQSLVGRKSEIIPRRGSVLRALSDLRAQVRERANDESWRLLFDGLRSHTQSFWASLSVVEKKRFQRHLKTYFDIHRHRMAPQIANRLRALFLRPSLCQTLAARIESVVPVGMRLQVRLQMRESQTRRTIYVDRIINCTGPQADLFKGRSILGALDAQLTAAGEFVGADGMLIPRIYALGPMLQSLLLESVAVPELRGQAEAVAASILRHPVFSDLEVDFGQNSFSQLFFHDFVGFVRRTGSNN</sequence>
<keyword evidence="1" id="KW-0472">Membrane</keyword>
<organism evidence="3 4">
    <name type="scientific">Candidatus Obscuribacter phosphatis</name>
    <dbReference type="NCBI Taxonomy" id="1906157"/>
    <lineage>
        <taxon>Bacteria</taxon>
        <taxon>Bacillati</taxon>
        <taxon>Candidatus Melainabacteria</taxon>
        <taxon>Candidatus Obscuribacterales</taxon>
        <taxon>Candidatus Obscuribacteraceae</taxon>
        <taxon>Candidatus Obscuribacter</taxon>
    </lineage>
</organism>
<dbReference type="SUPFAM" id="SSF51905">
    <property type="entry name" value="FAD/NAD(P)-binding domain"/>
    <property type="match status" value="1"/>
</dbReference>
<comment type="caution">
    <text evidence="3">The sequence shown here is derived from an EMBL/GenBank/DDBJ whole genome shotgun (WGS) entry which is preliminary data.</text>
</comment>